<name>F8B1I4_9ACTN</name>
<evidence type="ECO:0000256" key="2">
    <source>
        <dbReference type="ARBA" id="ARBA00022801"/>
    </source>
</evidence>
<dbReference type="eggNOG" id="COG1409">
    <property type="taxonomic scope" value="Bacteria"/>
</dbReference>
<dbReference type="HOGENOM" id="CLU_450374_0_0_11"/>
<proteinExistence type="inferred from homology"/>
<dbReference type="PROSITE" id="PS50056">
    <property type="entry name" value="TYR_PHOSPHATASE_2"/>
    <property type="match status" value="1"/>
</dbReference>
<dbReference type="InterPro" id="IPR000387">
    <property type="entry name" value="Tyr_Pase_dom"/>
</dbReference>
<dbReference type="InterPro" id="IPR026893">
    <property type="entry name" value="Tyr/Ser_Pase_IphP-type"/>
</dbReference>
<dbReference type="GO" id="GO:0046872">
    <property type="term" value="F:metal ion binding"/>
    <property type="evidence" value="ECO:0007669"/>
    <property type="project" value="UniProtKB-KW"/>
</dbReference>
<dbReference type="SUPFAM" id="SSF52799">
    <property type="entry name" value="(Phosphotyrosine protein) phosphatases II"/>
    <property type="match status" value="1"/>
</dbReference>
<dbReference type="Proteomes" id="UP000001549">
    <property type="component" value="Chromosome"/>
</dbReference>
<dbReference type="AlphaFoldDB" id="F8B1I4"/>
<reference evidence="7 8" key="1">
    <citation type="submission" date="2011-05" db="EMBL/GenBank/DDBJ databases">
        <title>Complete sequence of chromosome of Frankia symbiont of Datisca glomerata.</title>
        <authorList>
            <consortium name="US DOE Joint Genome Institute"/>
            <person name="Lucas S."/>
            <person name="Han J."/>
            <person name="Lapidus A."/>
            <person name="Cheng J.-F."/>
            <person name="Goodwin L."/>
            <person name="Pitluck S."/>
            <person name="Peters L."/>
            <person name="Mikhailova N."/>
            <person name="Chertkov O."/>
            <person name="Teshima H."/>
            <person name="Han C."/>
            <person name="Tapia R."/>
            <person name="Land M."/>
            <person name="Hauser L."/>
            <person name="Kyrpides N."/>
            <person name="Ivanova N."/>
            <person name="Pagani I."/>
            <person name="Berry A."/>
            <person name="Pawlowski K."/>
            <person name="Persson T."/>
            <person name="Vanden Heuvel B."/>
            <person name="Benson D."/>
            <person name="Woyke T."/>
        </authorList>
    </citation>
    <scope>NUCLEOTIDE SEQUENCE [LARGE SCALE GENOMIC DNA]</scope>
    <source>
        <strain evidence="8">4085684</strain>
    </source>
</reference>
<keyword evidence="2" id="KW-0378">Hydrolase</keyword>
<dbReference type="Gene3D" id="3.60.21.10">
    <property type="match status" value="1"/>
</dbReference>
<dbReference type="STRING" id="656024.FsymDg_3445"/>
<dbReference type="InterPro" id="IPR004843">
    <property type="entry name" value="Calcineurin-like_PHP"/>
</dbReference>
<dbReference type="RefSeq" id="WP_013874625.1">
    <property type="nucleotide sequence ID" value="NC_015656.1"/>
</dbReference>
<evidence type="ECO:0000313" key="8">
    <source>
        <dbReference type="Proteomes" id="UP000001549"/>
    </source>
</evidence>
<feature type="domain" description="Tyrosine specific protein phosphatases" evidence="6">
    <location>
        <begin position="190"/>
        <end position="246"/>
    </location>
</feature>
<evidence type="ECO:0000256" key="5">
    <source>
        <dbReference type="SAM" id="MobiDB-lite"/>
    </source>
</evidence>
<organism evidence="7 8">
    <name type="scientific">Candidatus Protofrankia datiscae</name>
    <dbReference type="NCBI Taxonomy" id="2716812"/>
    <lineage>
        <taxon>Bacteria</taxon>
        <taxon>Bacillati</taxon>
        <taxon>Actinomycetota</taxon>
        <taxon>Actinomycetes</taxon>
        <taxon>Frankiales</taxon>
        <taxon>Frankiaceae</taxon>
        <taxon>Protofrankia</taxon>
    </lineage>
</organism>
<evidence type="ECO:0000259" key="6">
    <source>
        <dbReference type="PROSITE" id="PS50056"/>
    </source>
</evidence>
<feature type="region of interest" description="Disordered" evidence="5">
    <location>
        <begin position="1"/>
        <end position="21"/>
    </location>
</feature>
<dbReference type="Pfam" id="PF00149">
    <property type="entry name" value="Metallophos"/>
    <property type="match status" value="1"/>
</dbReference>
<keyword evidence="3" id="KW-0408">Iron</keyword>
<dbReference type="SUPFAM" id="SSF56300">
    <property type="entry name" value="Metallo-dependent phosphatases"/>
    <property type="match status" value="1"/>
</dbReference>
<accession>F8B1I4</accession>
<dbReference type="eggNOG" id="COG2365">
    <property type="taxonomic scope" value="Bacteria"/>
</dbReference>
<evidence type="ECO:0000256" key="3">
    <source>
        <dbReference type="ARBA" id="ARBA00023004"/>
    </source>
</evidence>
<dbReference type="Pfam" id="PF13350">
    <property type="entry name" value="Y_phosphatase3"/>
    <property type="match status" value="1"/>
</dbReference>
<evidence type="ECO:0000256" key="1">
    <source>
        <dbReference type="ARBA" id="ARBA00022723"/>
    </source>
</evidence>
<dbReference type="PANTHER" id="PTHR42988:SF2">
    <property type="entry name" value="CYCLIC NUCLEOTIDE PHOSPHODIESTERASE CBUA0032-RELATED"/>
    <property type="match status" value="1"/>
</dbReference>
<dbReference type="GO" id="GO:0004721">
    <property type="term" value="F:phosphoprotein phosphatase activity"/>
    <property type="evidence" value="ECO:0007669"/>
    <property type="project" value="InterPro"/>
</dbReference>
<dbReference type="InterPro" id="IPR016130">
    <property type="entry name" value="Tyr_Pase_AS"/>
</dbReference>
<dbReference type="InterPro" id="IPR050884">
    <property type="entry name" value="CNP_phosphodiesterase-III"/>
</dbReference>
<keyword evidence="8" id="KW-1185">Reference proteome</keyword>
<dbReference type="KEGG" id="fsy:FsymDg_3445"/>
<dbReference type="Gene3D" id="3.90.190.10">
    <property type="entry name" value="Protein tyrosine phosphatase superfamily"/>
    <property type="match status" value="1"/>
</dbReference>
<dbReference type="PANTHER" id="PTHR42988">
    <property type="entry name" value="PHOSPHOHYDROLASE"/>
    <property type="match status" value="1"/>
</dbReference>
<sequence length="606" mass="63371">MTGQTPPTNGADLTDTTGRPAGPVAATIAATIAAAVEPRRVPLPSGPINLRDVGGYPTADGRTVRWRTLLRAGSLHGLDSRGRAVLAQIGLRTVVDLREDAEVTRAPDQLGRLAVEHRRIPVYTLPVTRQRTADDGAGGSASVGSFTATEAIRAASASGDLGSIYDHIVDHLGARLTAAVLALAAPDALPAIVHCSAGKDRTGLVIALVLDLVGVPAEVIAQDFALTSYFLRDEAAATVQRMSSWLSAEGTPLPPALLDSPPELILRSLARIRTSHGGTRAYLLAHGATGHALDRLVEALLVPADTPASRLERALERTSVPASPDLTAYTPTHTLIQISDTHIVREDELLHGKIDSYATLRTVLEQIEAAGTTIDALLLTGDLADSGDLAAYQRLRDLVEPVAARLGAPVLYAVGNHDSRGPFRAGLLGAEPTAEPYDHVHWIDDLRVIVLDTTRPGRHSGALSTAQLRWLADELATPAAAGTVLALHHPPVPSPISLVNALLLAEPEKLADVLAGSDVKILLAGHAHHSSAGAIGAVPVWVAGSSAYRAGTIGPTDRFTGLAGGEYTRVDVYPAGAVATAIPIADTEVIYDRNIEEMAKIASAYA</sequence>
<evidence type="ECO:0000313" key="7">
    <source>
        <dbReference type="EMBL" id="AEH10736.1"/>
    </source>
</evidence>
<keyword evidence="1" id="KW-0479">Metal-binding</keyword>
<dbReference type="InterPro" id="IPR029021">
    <property type="entry name" value="Prot-tyrosine_phosphatase-like"/>
</dbReference>
<evidence type="ECO:0000256" key="4">
    <source>
        <dbReference type="ARBA" id="ARBA00025742"/>
    </source>
</evidence>
<dbReference type="PROSITE" id="PS00383">
    <property type="entry name" value="TYR_PHOSPHATASE_1"/>
    <property type="match status" value="1"/>
</dbReference>
<dbReference type="EMBL" id="CP002801">
    <property type="protein sequence ID" value="AEH10736.1"/>
    <property type="molecule type" value="Genomic_DNA"/>
</dbReference>
<gene>
    <name evidence="7" type="ordered locus">FsymDg_3445</name>
</gene>
<dbReference type="InterPro" id="IPR029052">
    <property type="entry name" value="Metallo-depent_PP-like"/>
</dbReference>
<comment type="similarity">
    <text evidence="4">Belongs to the cyclic nucleotide phosphodiesterase class-III family.</text>
</comment>
<protein>
    <submittedName>
        <fullName evidence="7">Metallophosphoesterase</fullName>
    </submittedName>
</protein>